<evidence type="ECO:0000256" key="10">
    <source>
        <dbReference type="SAM" id="MobiDB-lite"/>
    </source>
</evidence>
<sequence length="838" mass="95265">MAESLKSQTPVTQPRTAQAGTNDDSGRTGGDAASLRRSFLDHVRYSRGKNYETSTAHDRFMALSLAVRDRLADRWVKTARTYYEQDVKRAYYLSAEYLLGRALGNNLLSLGVYDAAAESMREVGVDLTNLLEMEPDAGLGNGGLGRLAACFLDSLATLSYPGMGYGIRYEFGIFTQDIVDGYQVERADEWLKFGNPWEIVRPEKAVPVRFFGRVEHHQGPDGRPVARWVGGKTVVGVPYDTPIAGYQNNTVNTLRLWQARASEEFDLLLFNAGDYERSVVEKNDSEVISKVLYPNDAFQAGKELRLKQQYFFVACSIADIVRRYLKNHSDFREFPNKAAIQLNDTHPAIGVAELMRVLVDEKRLNWDEAWGITQAVFGYTNHTLLAEAMEKWPATLFERLLPRHLEIIYEINQRFLRQVQIRYPYDVEKMRRMSLVEEGPEKKIRMAHLAVVGSHSVNGVAALHTDLLRRDVLTDYAAMFPERFNNKTNGVTPRRWLAWCNPRLSKLITSRIGDRWATDLDELRKLEPHAEDPAFRKAFRDVKRANKEDLSQHIRDLRWVQLNPDAIFDVQIKRLHEYKRQLLNAVHIVALWMKARRDPSSIIHPRAFIFGAKAAPGYHLAKLTIRLINGIAEVVNSDAGTTGLQVVFAPNYRVSLAERIIPAADVSEQISTAGMEASGTGNMKLMLNGALTLGTLDGANVEIRDAVGDENFFLFGLTADEVIARKREGYRPRDEYNRHLELREALDLISSGFFSPEDKHLFKPLVDSLLDEDRYFVLADFMSYMAKQEEVVRAYQDADGWAKKCIINVARGGIFSSDRTIKQYAEEIWRIQKTPVEL</sequence>
<comment type="function">
    <text evidence="9">Allosteric enzyme that catalyzes the rate-limiting step in glycogen catabolism, the phosphorolytic cleavage of glycogen to produce glucose-1-phosphate, and plays a central role in maintaining cellular and organismal glucose homeostasis.</text>
</comment>
<feature type="region of interest" description="Disordered" evidence="10">
    <location>
        <begin position="1"/>
        <end position="32"/>
    </location>
</feature>
<proteinExistence type="inferred from homology"/>
<accession>A0ABX7NZM6</accession>
<evidence type="ECO:0000313" key="12">
    <source>
        <dbReference type="Proteomes" id="UP000662747"/>
    </source>
</evidence>
<organism evidence="11 12">
    <name type="scientific">Pyxidicoccus parkwayensis</name>
    <dbReference type="NCBI Taxonomy" id="2813578"/>
    <lineage>
        <taxon>Bacteria</taxon>
        <taxon>Pseudomonadati</taxon>
        <taxon>Myxococcota</taxon>
        <taxon>Myxococcia</taxon>
        <taxon>Myxococcales</taxon>
        <taxon>Cystobacterineae</taxon>
        <taxon>Myxococcaceae</taxon>
        <taxon>Pyxidicoccus</taxon>
    </lineage>
</organism>
<keyword evidence="12" id="KW-1185">Reference proteome</keyword>
<keyword evidence="6 9" id="KW-0663">Pyridoxal phosphate</keyword>
<dbReference type="PANTHER" id="PTHR11468">
    <property type="entry name" value="GLYCOGEN PHOSPHORYLASE"/>
    <property type="match status" value="1"/>
</dbReference>
<keyword evidence="7 9" id="KW-0119">Carbohydrate metabolism</keyword>
<evidence type="ECO:0000256" key="9">
    <source>
        <dbReference type="RuleBase" id="RU000587"/>
    </source>
</evidence>
<dbReference type="NCBIfam" id="TIGR02093">
    <property type="entry name" value="P_ylase"/>
    <property type="match status" value="1"/>
</dbReference>
<evidence type="ECO:0000256" key="1">
    <source>
        <dbReference type="ARBA" id="ARBA00001275"/>
    </source>
</evidence>
<reference evidence="11 12" key="1">
    <citation type="submission" date="2021-02" db="EMBL/GenBank/DDBJ databases">
        <title>De Novo genome assembly of isolated myxobacteria.</title>
        <authorList>
            <person name="Stevens D.C."/>
        </authorList>
    </citation>
    <scope>NUCLEOTIDE SEQUENCE [LARGE SCALE GENOMIC DNA]</scope>
    <source>
        <strain evidence="12">SCPEA02</strain>
    </source>
</reference>
<dbReference type="PROSITE" id="PS00102">
    <property type="entry name" value="PHOSPHORYLASE"/>
    <property type="match status" value="1"/>
</dbReference>
<keyword evidence="4 9" id="KW-0328">Glycosyltransferase</keyword>
<keyword evidence="5 9" id="KW-0808">Transferase</keyword>
<evidence type="ECO:0000256" key="2">
    <source>
        <dbReference type="ARBA" id="ARBA00001933"/>
    </source>
</evidence>
<dbReference type="InterPro" id="IPR000811">
    <property type="entry name" value="Glyco_trans_35"/>
</dbReference>
<comment type="function">
    <text evidence="8">Phosphorylase is an important allosteric enzyme in carbohydrate metabolism. Enzymes from different sources differ in their regulatory mechanisms and in their natural substrates. However, all known phosphorylases share catalytic and structural properties.</text>
</comment>
<evidence type="ECO:0000256" key="6">
    <source>
        <dbReference type="ARBA" id="ARBA00022898"/>
    </source>
</evidence>
<protein>
    <recommendedName>
        <fullName evidence="9">Alpha-1,4 glucan phosphorylase</fullName>
        <ecNumber evidence="9">2.4.1.1</ecNumber>
    </recommendedName>
</protein>
<gene>
    <name evidence="11" type="ORF">JY651_02100</name>
</gene>
<comment type="catalytic activity">
    <reaction evidence="1 9">
        <text>[(1-&gt;4)-alpha-D-glucosyl](n) + phosphate = [(1-&gt;4)-alpha-D-glucosyl](n-1) + alpha-D-glucose 1-phosphate</text>
        <dbReference type="Rhea" id="RHEA:41732"/>
        <dbReference type="Rhea" id="RHEA-COMP:9584"/>
        <dbReference type="Rhea" id="RHEA-COMP:9586"/>
        <dbReference type="ChEBI" id="CHEBI:15444"/>
        <dbReference type="ChEBI" id="CHEBI:43474"/>
        <dbReference type="ChEBI" id="CHEBI:58601"/>
        <dbReference type="EC" id="2.4.1.1"/>
    </reaction>
</comment>
<evidence type="ECO:0000256" key="8">
    <source>
        <dbReference type="ARBA" id="ARBA00025174"/>
    </source>
</evidence>
<dbReference type="CDD" id="cd04300">
    <property type="entry name" value="GT35_Glycogen_Phosphorylase"/>
    <property type="match status" value="1"/>
</dbReference>
<dbReference type="EC" id="2.4.1.1" evidence="9"/>
<dbReference type="SUPFAM" id="SSF53756">
    <property type="entry name" value="UDP-Glycosyltransferase/glycogen phosphorylase"/>
    <property type="match status" value="1"/>
</dbReference>
<dbReference type="RefSeq" id="WP_206725370.1">
    <property type="nucleotide sequence ID" value="NZ_CP071090.1"/>
</dbReference>
<dbReference type="Pfam" id="PF00343">
    <property type="entry name" value="Phosphorylase"/>
    <property type="match status" value="1"/>
</dbReference>
<comment type="similarity">
    <text evidence="3 9">Belongs to the glycogen phosphorylase family.</text>
</comment>
<dbReference type="InterPro" id="IPR011833">
    <property type="entry name" value="Glycg_phsphrylas"/>
</dbReference>
<evidence type="ECO:0000256" key="3">
    <source>
        <dbReference type="ARBA" id="ARBA00006047"/>
    </source>
</evidence>
<evidence type="ECO:0000256" key="5">
    <source>
        <dbReference type="ARBA" id="ARBA00022679"/>
    </source>
</evidence>
<evidence type="ECO:0000256" key="4">
    <source>
        <dbReference type="ARBA" id="ARBA00022676"/>
    </source>
</evidence>
<evidence type="ECO:0000256" key="7">
    <source>
        <dbReference type="ARBA" id="ARBA00023277"/>
    </source>
</evidence>
<dbReference type="PIRSF" id="PIRSF000460">
    <property type="entry name" value="Pprylas_GlgP"/>
    <property type="match status" value="1"/>
</dbReference>
<evidence type="ECO:0000313" key="11">
    <source>
        <dbReference type="EMBL" id="QSQ23799.1"/>
    </source>
</evidence>
<feature type="compositionally biased region" description="Polar residues" evidence="10">
    <location>
        <begin position="1"/>
        <end position="23"/>
    </location>
</feature>
<dbReference type="InterPro" id="IPR035090">
    <property type="entry name" value="Pyridoxal_P_attach_site"/>
</dbReference>
<dbReference type="Gene3D" id="3.40.50.2000">
    <property type="entry name" value="Glycogen Phosphorylase B"/>
    <property type="match status" value="2"/>
</dbReference>
<name>A0ABX7NZM6_9BACT</name>
<dbReference type="EMBL" id="CP071090">
    <property type="protein sequence ID" value="QSQ23799.1"/>
    <property type="molecule type" value="Genomic_DNA"/>
</dbReference>
<dbReference type="Proteomes" id="UP000662747">
    <property type="component" value="Chromosome"/>
</dbReference>
<comment type="cofactor">
    <cofactor evidence="2 9">
        <name>pyridoxal 5'-phosphate</name>
        <dbReference type="ChEBI" id="CHEBI:597326"/>
    </cofactor>
</comment>
<dbReference type="PANTHER" id="PTHR11468:SF3">
    <property type="entry name" value="GLYCOGEN PHOSPHORYLASE, LIVER FORM"/>
    <property type="match status" value="1"/>
</dbReference>